<evidence type="ECO:0000256" key="2">
    <source>
        <dbReference type="ARBA" id="ARBA00023125"/>
    </source>
</evidence>
<keyword evidence="9" id="KW-1185">Reference proteome</keyword>
<organism evidence="10">
    <name type="scientific">Anisakis simplex</name>
    <name type="common">Herring worm</name>
    <dbReference type="NCBI Taxonomy" id="6269"/>
    <lineage>
        <taxon>Eukaryota</taxon>
        <taxon>Metazoa</taxon>
        <taxon>Ecdysozoa</taxon>
        <taxon>Nematoda</taxon>
        <taxon>Chromadorea</taxon>
        <taxon>Rhabditida</taxon>
        <taxon>Spirurina</taxon>
        <taxon>Ascaridomorpha</taxon>
        <taxon>Ascaridoidea</taxon>
        <taxon>Anisakidae</taxon>
        <taxon>Anisakis</taxon>
        <taxon>Anisakis simplex complex</taxon>
    </lineage>
</organism>
<dbReference type="PRINTS" id="PR00031">
    <property type="entry name" value="HTHREPRESSR"/>
</dbReference>
<dbReference type="GO" id="GO:0000981">
    <property type="term" value="F:DNA-binding transcription factor activity, RNA polymerase II-specific"/>
    <property type="evidence" value="ECO:0007669"/>
    <property type="project" value="TreeGrafter"/>
</dbReference>
<comment type="subcellular location">
    <subcellularLocation>
        <location evidence="1 4 5">Nucleus</location>
    </subcellularLocation>
</comment>
<evidence type="ECO:0000313" key="10">
    <source>
        <dbReference type="WBParaSite" id="ASIM_0001224701-mRNA-1"/>
    </source>
</evidence>
<dbReference type="SMART" id="SM00389">
    <property type="entry name" value="HOX"/>
    <property type="match status" value="1"/>
</dbReference>
<evidence type="ECO:0000256" key="3">
    <source>
        <dbReference type="ARBA" id="ARBA00023155"/>
    </source>
</evidence>
<evidence type="ECO:0000313" key="9">
    <source>
        <dbReference type="Proteomes" id="UP000267096"/>
    </source>
</evidence>
<dbReference type="OrthoDB" id="6159439at2759"/>
<feature type="domain" description="Homeobox" evidence="7">
    <location>
        <begin position="38"/>
        <end position="107"/>
    </location>
</feature>
<protein>
    <submittedName>
        <fullName evidence="10">Homeobox protein Nkx-3.1 (inferred by orthology to a human protein)</fullName>
    </submittedName>
</protein>
<keyword evidence="4 5" id="KW-0539">Nucleus</keyword>
<dbReference type="GO" id="GO:0000978">
    <property type="term" value="F:RNA polymerase II cis-regulatory region sequence-specific DNA binding"/>
    <property type="evidence" value="ECO:0007669"/>
    <property type="project" value="TreeGrafter"/>
</dbReference>
<evidence type="ECO:0000259" key="7">
    <source>
        <dbReference type="PROSITE" id="PS50071"/>
    </source>
</evidence>
<dbReference type="InterPro" id="IPR050394">
    <property type="entry name" value="Homeobox_NK-like"/>
</dbReference>
<evidence type="ECO:0000256" key="6">
    <source>
        <dbReference type="SAM" id="Coils"/>
    </source>
</evidence>
<dbReference type="Gene3D" id="1.10.10.60">
    <property type="entry name" value="Homeodomain-like"/>
    <property type="match status" value="1"/>
</dbReference>
<dbReference type="InterPro" id="IPR009057">
    <property type="entry name" value="Homeodomain-like_sf"/>
</dbReference>
<gene>
    <name evidence="8" type="ORF">ASIM_LOCUS11713</name>
</gene>
<evidence type="ECO:0000256" key="1">
    <source>
        <dbReference type="ARBA" id="ARBA00004123"/>
    </source>
</evidence>
<dbReference type="EMBL" id="UYRR01031095">
    <property type="protein sequence ID" value="VDK45638.1"/>
    <property type="molecule type" value="Genomic_DNA"/>
</dbReference>
<name>A0A0M3JVJ2_ANISI</name>
<dbReference type="PROSITE" id="PS50071">
    <property type="entry name" value="HOMEOBOX_2"/>
    <property type="match status" value="1"/>
</dbReference>
<dbReference type="GO" id="GO:0030154">
    <property type="term" value="P:cell differentiation"/>
    <property type="evidence" value="ECO:0007669"/>
    <property type="project" value="TreeGrafter"/>
</dbReference>
<evidence type="ECO:0000313" key="8">
    <source>
        <dbReference type="EMBL" id="VDK45638.1"/>
    </source>
</evidence>
<accession>A0A0M3JVJ2</accession>
<dbReference type="GO" id="GO:0005634">
    <property type="term" value="C:nucleus"/>
    <property type="evidence" value="ECO:0007669"/>
    <property type="project" value="UniProtKB-SubCell"/>
</dbReference>
<dbReference type="WBParaSite" id="ASIM_0001224701-mRNA-1">
    <property type="protein sequence ID" value="ASIM_0001224701-mRNA-1"/>
    <property type="gene ID" value="ASIM_0001224701"/>
</dbReference>
<evidence type="ECO:0000256" key="5">
    <source>
        <dbReference type="RuleBase" id="RU000682"/>
    </source>
</evidence>
<proteinExistence type="predicted"/>
<keyword evidence="6" id="KW-0175">Coiled coil</keyword>
<reference evidence="10" key="1">
    <citation type="submission" date="2017-02" db="UniProtKB">
        <authorList>
            <consortium name="WormBaseParasite"/>
        </authorList>
    </citation>
    <scope>IDENTIFICATION</scope>
</reference>
<dbReference type="Pfam" id="PF00046">
    <property type="entry name" value="Homeodomain"/>
    <property type="match status" value="1"/>
</dbReference>
<sequence>MKMINDGGDLVIMVVENDRMKPNDDVFSVQERTGGLSYGRKRRRSSFSAEQVCRLEVEFQRQRYLSADTRNRLALALGLSQQQVVFGLAQHRVKIWFQNRRYKSKLKEQARENATQNENVASENENGGNLTRPVVVLVRDGCPTFEYFVTTFKYTTNDSE</sequence>
<dbReference type="Proteomes" id="UP000267096">
    <property type="component" value="Unassembled WGS sequence"/>
</dbReference>
<feature type="coiled-coil region" evidence="6">
    <location>
        <begin position="99"/>
        <end position="126"/>
    </location>
</feature>
<dbReference type="AlphaFoldDB" id="A0A0M3JVJ2"/>
<keyword evidence="3 4" id="KW-0371">Homeobox</keyword>
<dbReference type="PANTHER" id="PTHR24340">
    <property type="entry name" value="HOMEOBOX PROTEIN NKX"/>
    <property type="match status" value="1"/>
</dbReference>
<dbReference type="InterPro" id="IPR000047">
    <property type="entry name" value="HTH_motif"/>
</dbReference>
<keyword evidence="2 4" id="KW-0238">DNA-binding</keyword>
<dbReference type="InterPro" id="IPR001356">
    <property type="entry name" value="HD"/>
</dbReference>
<dbReference type="SUPFAM" id="SSF46689">
    <property type="entry name" value="Homeodomain-like"/>
    <property type="match status" value="1"/>
</dbReference>
<dbReference type="CDD" id="cd00086">
    <property type="entry name" value="homeodomain"/>
    <property type="match status" value="1"/>
</dbReference>
<evidence type="ECO:0000256" key="4">
    <source>
        <dbReference type="PROSITE-ProRule" id="PRU00108"/>
    </source>
</evidence>
<feature type="DNA-binding region" description="Homeobox" evidence="4">
    <location>
        <begin position="40"/>
        <end position="108"/>
    </location>
</feature>
<reference evidence="8 9" key="2">
    <citation type="submission" date="2018-11" db="EMBL/GenBank/DDBJ databases">
        <authorList>
            <consortium name="Pathogen Informatics"/>
        </authorList>
    </citation>
    <scope>NUCLEOTIDE SEQUENCE [LARGE SCALE GENOMIC DNA]</scope>
</reference>